<protein>
    <submittedName>
        <fullName evidence="1">Uncharacterized protein</fullName>
    </submittedName>
</protein>
<gene>
    <name evidence="1" type="ORF">OSTQU699_LOCUS10252</name>
</gene>
<proteinExistence type="predicted"/>
<reference evidence="1" key="1">
    <citation type="submission" date="2020-12" db="EMBL/GenBank/DDBJ databases">
        <authorList>
            <person name="Iha C."/>
        </authorList>
    </citation>
    <scope>NUCLEOTIDE SEQUENCE</scope>
</reference>
<accession>A0A8S1JBG3</accession>
<sequence>MHGDELVVCGRNFVGLFLCSSQYSLCARPISCFFVESACMDAPWGTSGSKEARFHAHRTCGGRPQHGMATHLSHITNPAPDFDLQPQGQRIVMFDNCNQ</sequence>
<organism evidence="1 2">
    <name type="scientific">Ostreobium quekettii</name>
    <dbReference type="NCBI Taxonomy" id="121088"/>
    <lineage>
        <taxon>Eukaryota</taxon>
        <taxon>Viridiplantae</taxon>
        <taxon>Chlorophyta</taxon>
        <taxon>core chlorophytes</taxon>
        <taxon>Ulvophyceae</taxon>
        <taxon>TCBD clade</taxon>
        <taxon>Bryopsidales</taxon>
        <taxon>Ostreobineae</taxon>
        <taxon>Ostreobiaceae</taxon>
        <taxon>Ostreobium</taxon>
    </lineage>
</organism>
<dbReference type="Proteomes" id="UP000708148">
    <property type="component" value="Unassembled WGS sequence"/>
</dbReference>
<evidence type="ECO:0000313" key="2">
    <source>
        <dbReference type="Proteomes" id="UP000708148"/>
    </source>
</evidence>
<dbReference type="EMBL" id="CAJHUC010002971">
    <property type="protein sequence ID" value="CAD7704897.1"/>
    <property type="molecule type" value="Genomic_DNA"/>
</dbReference>
<dbReference type="AlphaFoldDB" id="A0A8S1JBG3"/>
<comment type="caution">
    <text evidence="1">The sequence shown here is derived from an EMBL/GenBank/DDBJ whole genome shotgun (WGS) entry which is preliminary data.</text>
</comment>
<name>A0A8S1JBG3_9CHLO</name>
<evidence type="ECO:0000313" key="1">
    <source>
        <dbReference type="EMBL" id="CAD7704897.1"/>
    </source>
</evidence>
<keyword evidence="2" id="KW-1185">Reference proteome</keyword>